<accession>A0A9R1CZG8</accession>
<keyword evidence="1 2" id="KW-0808">Transferase</keyword>
<dbReference type="PANTHER" id="PTHR32385:SF15">
    <property type="entry name" value="INOSITOL PHOSPHOCERAMIDE MANNOSYLTRANSFERASE 1"/>
    <property type="match status" value="1"/>
</dbReference>
<reference evidence="2" key="1">
    <citation type="journal article" date="2022" name="Int. J. Syst. Evol. Microbiol.">
        <title>Prevotella lacticifex sp. nov., isolated from the rumen of cows.</title>
        <authorList>
            <person name="Shinkai T."/>
            <person name="Ikeyama N."/>
            <person name="Kumagai M."/>
            <person name="Ohmori H."/>
            <person name="Sakamoto M."/>
            <person name="Ohkuma M."/>
            <person name="Mitsumori M."/>
        </authorList>
    </citation>
    <scope>NUCLEOTIDE SEQUENCE</scope>
    <source>
        <strain evidence="2">R5076</strain>
    </source>
</reference>
<protein>
    <submittedName>
        <fullName evidence="2">Glycosyl transferase</fullName>
    </submittedName>
</protein>
<dbReference type="InterPro" id="IPR007577">
    <property type="entry name" value="GlycoTrfase_DXD_sugar-bd_CS"/>
</dbReference>
<dbReference type="GO" id="GO:0051999">
    <property type="term" value="P:mannosyl-inositol phosphorylceramide biosynthetic process"/>
    <property type="evidence" value="ECO:0007669"/>
    <property type="project" value="TreeGrafter"/>
</dbReference>
<sequence>MTPKIIHLCWFSDDPYPVEIQACLNTWRHLLPDYKIRLWDADAARSIGCPFIDEALRCHRWAYAADAVRFYAVWKEGGVYMDSDIFLRRRFDDIIVDEGCVTFNEFFPDHDGHSALQAAFFIGSKGNEFCKRVFDHYNTSDYEEVISPYIMADVAEKYFGYRNEDTEQHLDGLTVYPSRLLTPSKRFKVAADAYGVHCIYGSWRKRRFGRRIELALKHALFWVKFRILGMYR</sequence>
<dbReference type="InterPro" id="IPR029044">
    <property type="entry name" value="Nucleotide-diphossugar_trans"/>
</dbReference>
<dbReference type="RefSeq" id="WP_223926758.1">
    <property type="nucleotide sequence ID" value="NZ_BPTU01000002.1"/>
</dbReference>
<keyword evidence="3" id="KW-1185">Reference proteome</keyword>
<evidence type="ECO:0000313" key="3">
    <source>
        <dbReference type="Proteomes" id="UP000825483"/>
    </source>
</evidence>
<gene>
    <name evidence="2" type="ORF">PRLR5076_28090</name>
</gene>
<evidence type="ECO:0000313" key="2">
    <source>
        <dbReference type="EMBL" id="GJG59958.1"/>
    </source>
</evidence>
<comment type="caution">
    <text evidence="2">The sequence shown here is derived from an EMBL/GenBank/DDBJ whole genome shotgun (WGS) entry which is preliminary data.</text>
</comment>
<dbReference type="EMBL" id="BPUB01000002">
    <property type="protein sequence ID" value="GJG59958.1"/>
    <property type="molecule type" value="Genomic_DNA"/>
</dbReference>
<dbReference type="AlphaFoldDB" id="A0A9R1CZG8"/>
<dbReference type="SUPFAM" id="SSF53448">
    <property type="entry name" value="Nucleotide-diphospho-sugar transferases"/>
    <property type="match status" value="1"/>
</dbReference>
<name>A0A9R1CZG8_9BACT</name>
<proteinExistence type="predicted"/>
<dbReference type="GeneID" id="72466000"/>
<dbReference type="GO" id="GO:0000030">
    <property type="term" value="F:mannosyltransferase activity"/>
    <property type="evidence" value="ECO:0007669"/>
    <property type="project" value="TreeGrafter"/>
</dbReference>
<dbReference type="InterPro" id="IPR051706">
    <property type="entry name" value="Glycosyltransferase_domain"/>
</dbReference>
<dbReference type="Proteomes" id="UP000825483">
    <property type="component" value="Unassembled WGS sequence"/>
</dbReference>
<evidence type="ECO:0000256" key="1">
    <source>
        <dbReference type="ARBA" id="ARBA00022679"/>
    </source>
</evidence>
<dbReference type="PANTHER" id="PTHR32385">
    <property type="entry name" value="MANNOSYL PHOSPHORYLINOSITOL CERAMIDE SYNTHASE"/>
    <property type="match status" value="1"/>
</dbReference>
<dbReference type="GO" id="GO:0016020">
    <property type="term" value="C:membrane"/>
    <property type="evidence" value="ECO:0007669"/>
    <property type="project" value="GOC"/>
</dbReference>
<dbReference type="Gene3D" id="3.90.550.20">
    <property type="match status" value="1"/>
</dbReference>
<dbReference type="Pfam" id="PF04488">
    <property type="entry name" value="Gly_transf_sug"/>
    <property type="match status" value="1"/>
</dbReference>
<organism evidence="2 3">
    <name type="scientific">Prevotella lacticifex</name>
    <dbReference type="NCBI Taxonomy" id="2854755"/>
    <lineage>
        <taxon>Bacteria</taxon>
        <taxon>Pseudomonadati</taxon>
        <taxon>Bacteroidota</taxon>
        <taxon>Bacteroidia</taxon>
        <taxon>Bacteroidales</taxon>
        <taxon>Prevotellaceae</taxon>
        <taxon>Prevotella</taxon>
    </lineage>
</organism>